<keyword evidence="1" id="KW-0805">Transcription regulation</keyword>
<keyword evidence="3" id="KW-0804">Transcription</keyword>
<evidence type="ECO:0000259" key="5">
    <source>
        <dbReference type="PROSITE" id="PS51118"/>
    </source>
</evidence>
<evidence type="ECO:0000256" key="4">
    <source>
        <dbReference type="SAM" id="MobiDB-lite"/>
    </source>
</evidence>
<dbReference type="PROSITE" id="PS51118">
    <property type="entry name" value="HTH_HXLR"/>
    <property type="match status" value="1"/>
</dbReference>
<dbReference type="Gene3D" id="1.10.10.10">
    <property type="entry name" value="Winged helix-like DNA-binding domain superfamily/Winged helix DNA-binding domain"/>
    <property type="match status" value="1"/>
</dbReference>
<dbReference type="SUPFAM" id="SSF46785">
    <property type="entry name" value="Winged helix' DNA-binding domain"/>
    <property type="match status" value="1"/>
</dbReference>
<sequence length="135" mass="15104">MSETPSTEVKHGATCAVIDIWEVLGKRWSLLIIKNLSTKETIRFNELKRALSGISSTVLSERLLELEREGLVTKKIYPEVPPRVEYSLTAQAKELEVIIKELARWVGRWKRPQSVAAPAATVAKKEEQSSTTTAS</sequence>
<organism evidence="6 7">
    <name type="scientific">Candidatus Nitrososphaera evergladensis SR1</name>
    <dbReference type="NCBI Taxonomy" id="1459636"/>
    <lineage>
        <taxon>Archaea</taxon>
        <taxon>Nitrososphaerota</taxon>
        <taxon>Nitrososphaeria</taxon>
        <taxon>Nitrososphaerales</taxon>
        <taxon>Nitrososphaeraceae</taxon>
        <taxon>Nitrososphaera</taxon>
    </lineage>
</organism>
<dbReference type="PANTHER" id="PTHR33204:SF18">
    <property type="entry name" value="TRANSCRIPTIONAL REGULATORY PROTEIN"/>
    <property type="match status" value="1"/>
</dbReference>
<evidence type="ECO:0000256" key="2">
    <source>
        <dbReference type="ARBA" id="ARBA00023125"/>
    </source>
</evidence>
<dbReference type="eggNOG" id="arCOG01057">
    <property type="taxonomic scope" value="Archaea"/>
</dbReference>
<keyword evidence="2" id="KW-0238">DNA-binding</keyword>
<evidence type="ECO:0000256" key="3">
    <source>
        <dbReference type="ARBA" id="ARBA00023163"/>
    </source>
</evidence>
<dbReference type="PANTHER" id="PTHR33204">
    <property type="entry name" value="TRANSCRIPTIONAL REGULATOR, MARR FAMILY"/>
    <property type="match status" value="1"/>
</dbReference>
<dbReference type="GeneID" id="41598986"/>
<feature type="region of interest" description="Disordered" evidence="4">
    <location>
        <begin position="112"/>
        <end position="135"/>
    </location>
</feature>
<dbReference type="RefSeq" id="WP_148701782.1">
    <property type="nucleotide sequence ID" value="NZ_CP007174.1"/>
</dbReference>
<dbReference type="KEGG" id="nev:NTE_03337"/>
<dbReference type="InterPro" id="IPR002577">
    <property type="entry name" value="HTH_HxlR"/>
</dbReference>
<accession>A0A075MUM3</accession>
<evidence type="ECO:0000313" key="6">
    <source>
        <dbReference type="EMBL" id="AIF85366.1"/>
    </source>
</evidence>
<proteinExistence type="predicted"/>
<dbReference type="HOGENOM" id="CLU_111585_5_2_2"/>
<dbReference type="AlphaFoldDB" id="A0A075MUM3"/>
<evidence type="ECO:0000313" key="7">
    <source>
        <dbReference type="Proteomes" id="UP000028194"/>
    </source>
</evidence>
<dbReference type="InterPro" id="IPR036388">
    <property type="entry name" value="WH-like_DNA-bd_sf"/>
</dbReference>
<name>A0A075MUM3_9ARCH</name>
<evidence type="ECO:0000256" key="1">
    <source>
        <dbReference type="ARBA" id="ARBA00023015"/>
    </source>
</evidence>
<dbReference type="Pfam" id="PF01638">
    <property type="entry name" value="HxlR"/>
    <property type="match status" value="1"/>
</dbReference>
<dbReference type="EMBL" id="CP007174">
    <property type="protein sequence ID" value="AIF85366.1"/>
    <property type="molecule type" value="Genomic_DNA"/>
</dbReference>
<reference evidence="6 7" key="1">
    <citation type="journal article" date="2014" name="PLoS ONE">
        <title>Genome Sequence of Candidatus Nitrososphaera evergladensis from Group I.1b Enriched from Everglades Soil Reveals Novel Genomic Features of the Ammonia-Oxidizing Archaea.</title>
        <authorList>
            <person name="Zhalnina K.V."/>
            <person name="Dias R."/>
            <person name="Leonard M.T."/>
            <person name="Dorr de Quadros P."/>
            <person name="Camargo F.A."/>
            <person name="Drew J.C."/>
            <person name="Farmerie W.G."/>
            <person name="Daroub S.H."/>
            <person name="Triplett E.W."/>
        </authorList>
    </citation>
    <scope>NUCLEOTIDE SEQUENCE [LARGE SCALE GENOMIC DNA]</scope>
    <source>
        <strain evidence="6 7">SR1</strain>
    </source>
</reference>
<dbReference type="STRING" id="1459636.NTE_03337"/>
<dbReference type="InterPro" id="IPR036390">
    <property type="entry name" value="WH_DNA-bd_sf"/>
</dbReference>
<dbReference type="Proteomes" id="UP000028194">
    <property type="component" value="Chromosome"/>
</dbReference>
<dbReference type="GO" id="GO:0003677">
    <property type="term" value="F:DNA binding"/>
    <property type="evidence" value="ECO:0007669"/>
    <property type="project" value="UniProtKB-KW"/>
</dbReference>
<gene>
    <name evidence="6" type="ORF">NTE_03337</name>
</gene>
<feature type="domain" description="HTH hxlR-type" evidence="5">
    <location>
        <begin position="15"/>
        <end position="114"/>
    </location>
</feature>
<dbReference type="OrthoDB" id="10490at2157"/>
<keyword evidence="7" id="KW-1185">Reference proteome</keyword>
<protein>
    <submittedName>
        <fullName evidence="6">Transcriptional regulator, HxlR family</fullName>
    </submittedName>
</protein>